<reference evidence="1 2" key="2">
    <citation type="journal article" date="2022" name="Mol. Ecol. Resour.">
        <title>The genomes of chicory, endive, great burdock and yacon provide insights into Asteraceae paleo-polyploidization history and plant inulin production.</title>
        <authorList>
            <person name="Fan W."/>
            <person name="Wang S."/>
            <person name="Wang H."/>
            <person name="Wang A."/>
            <person name="Jiang F."/>
            <person name="Liu H."/>
            <person name="Zhao H."/>
            <person name="Xu D."/>
            <person name="Zhang Y."/>
        </authorList>
    </citation>
    <scope>NUCLEOTIDE SEQUENCE [LARGE SCALE GENOMIC DNA]</scope>
    <source>
        <strain evidence="2">cv. Niubang</strain>
    </source>
</reference>
<accession>A0ACB8ZHQ9</accession>
<gene>
    <name evidence="1" type="ORF">L6452_30100</name>
</gene>
<comment type="caution">
    <text evidence="1">The sequence shown here is derived from an EMBL/GenBank/DDBJ whole genome shotgun (WGS) entry which is preliminary data.</text>
</comment>
<evidence type="ECO:0000313" key="2">
    <source>
        <dbReference type="Proteomes" id="UP001055879"/>
    </source>
</evidence>
<proteinExistence type="predicted"/>
<organism evidence="1 2">
    <name type="scientific">Arctium lappa</name>
    <name type="common">Greater burdock</name>
    <name type="synonym">Lappa major</name>
    <dbReference type="NCBI Taxonomy" id="4217"/>
    <lineage>
        <taxon>Eukaryota</taxon>
        <taxon>Viridiplantae</taxon>
        <taxon>Streptophyta</taxon>
        <taxon>Embryophyta</taxon>
        <taxon>Tracheophyta</taxon>
        <taxon>Spermatophyta</taxon>
        <taxon>Magnoliopsida</taxon>
        <taxon>eudicotyledons</taxon>
        <taxon>Gunneridae</taxon>
        <taxon>Pentapetalae</taxon>
        <taxon>asterids</taxon>
        <taxon>campanulids</taxon>
        <taxon>Asterales</taxon>
        <taxon>Asteraceae</taxon>
        <taxon>Carduoideae</taxon>
        <taxon>Cardueae</taxon>
        <taxon>Arctiinae</taxon>
        <taxon>Arctium</taxon>
    </lineage>
</organism>
<dbReference type="Proteomes" id="UP001055879">
    <property type="component" value="Linkage Group LG10"/>
</dbReference>
<evidence type="ECO:0000313" key="1">
    <source>
        <dbReference type="EMBL" id="KAI3697234.1"/>
    </source>
</evidence>
<reference evidence="2" key="1">
    <citation type="journal article" date="2022" name="Mol. Ecol. Resour.">
        <title>The genomes of chicory, endive, great burdock and yacon provide insights into Asteraceae palaeo-polyploidization history and plant inulin production.</title>
        <authorList>
            <person name="Fan W."/>
            <person name="Wang S."/>
            <person name="Wang H."/>
            <person name="Wang A."/>
            <person name="Jiang F."/>
            <person name="Liu H."/>
            <person name="Zhao H."/>
            <person name="Xu D."/>
            <person name="Zhang Y."/>
        </authorList>
    </citation>
    <scope>NUCLEOTIDE SEQUENCE [LARGE SCALE GENOMIC DNA]</scope>
    <source>
        <strain evidence="2">cv. Niubang</strain>
    </source>
</reference>
<dbReference type="EMBL" id="CM042056">
    <property type="protein sequence ID" value="KAI3697234.1"/>
    <property type="molecule type" value="Genomic_DNA"/>
</dbReference>
<name>A0ACB8ZHQ9_ARCLA</name>
<keyword evidence="2" id="KW-1185">Reference proteome</keyword>
<protein>
    <submittedName>
        <fullName evidence="1">Uncharacterized protein</fullName>
    </submittedName>
</protein>
<sequence>MPRLTIVLLKTLGAIASVKRSCKGNHKRRLLTCAKKDRISNLPQHLIGSILERLPVQDAVRTSILSKNWRYRWTTMTVLVLDEQFSKKIAKNEAFGRNGFVRIINHVLILHNGPISKFSLHIPEIYLDSFQEVDQTMLLISRKSVKELVLTNSNSYYELPSYVSSCSELRKLELDNCIFKPLLKFEVFSNLEYLSLKNIDFGANSCGALITLPQLRMLWLVTCKNVYNFNIKASKLHALLVFTCPDAMLLRLLDTPCLYMVCLCFVEPFKDFVRVEKMNLARLLSNLPKIKELLMDGHFMKFLSADEIPKWLPCAVNSLSHLRLKNFQLSDLDQLHGALCLLRNSPNLEVLWMRWQMEPQVMHYDVGPASNHLEYPDCLDQTLNRLRTVEIISFEGSRPAVLFIKVLLAHSPFLEKLTIRPSGTSDLHERLNIAMDVMRFPRASPKAELIFLNPKP</sequence>